<feature type="binding site" evidence="14">
    <location>
        <begin position="165"/>
        <end position="166"/>
    </location>
    <ligand>
        <name>ATP</name>
        <dbReference type="ChEBI" id="CHEBI:30616"/>
    </ligand>
</feature>
<gene>
    <name evidence="12" type="primary">ddl</name>
    <name evidence="18" type="ORF">AVDCRST_MAG10-2385</name>
</gene>
<dbReference type="GO" id="GO:0046872">
    <property type="term" value="F:metal ion binding"/>
    <property type="evidence" value="ECO:0007669"/>
    <property type="project" value="UniProtKB-KW"/>
</dbReference>
<sequence length="342" mass="36616">MRLVILFGGRSAEHEVSCVTAAHVIAAVDPDRYEVVPVGIAEDGQWVMADYQPGATTLVAEGPGVDPSVLTPESLAFPLVHGPLGEDGTIQGLLELAGIPYIGSGVLSSALCMDKAMAKDVLAGAGMDQVRYLALRDIEVDDGTLDEAAAELGFPLFVKPANLGSSVAITKAHDVEELATAVKLALAYDEWIVLEEAVTAREIECGLLGFGRLRASLPGEVRPSHEFYDYEDKYTDGAAELLVPAPLPREVVEEVQGMALAAGHALRVDGMARVDFFYEEHGRGLLVNEVNTIPGFTPISMYPKMWEASGIGYSDLIEHLVDAALERHHSRLDRIGRTGRAG</sequence>
<feature type="domain" description="ATP-grasp" evidence="17">
    <location>
        <begin position="119"/>
        <end position="322"/>
    </location>
</feature>
<feature type="binding site" evidence="15">
    <location>
        <position position="289"/>
    </location>
    <ligand>
        <name>Mg(2+)</name>
        <dbReference type="ChEBI" id="CHEBI:18420"/>
        <label>2</label>
    </ligand>
</feature>
<dbReference type="InterPro" id="IPR013815">
    <property type="entry name" value="ATP_grasp_subdomain_1"/>
</dbReference>
<dbReference type="PROSITE" id="PS00844">
    <property type="entry name" value="DALA_DALA_LIGASE_2"/>
    <property type="match status" value="1"/>
</dbReference>
<accession>A0A6J4IMP0</accession>
<comment type="catalytic activity">
    <reaction evidence="12">
        <text>2 D-alanine + ATP = D-alanyl-D-alanine + ADP + phosphate + H(+)</text>
        <dbReference type="Rhea" id="RHEA:11224"/>
        <dbReference type="ChEBI" id="CHEBI:15378"/>
        <dbReference type="ChEBI" id="CHEBI:30616"/>
        <dbReference type="ChEBI" id="CHEBI:43474"/>
        <dbReference type="ChEBI" id="CHEBI:57416"/>
        <dbReference type="ChEBI" id="CHEBI:57822"/>
        <dbReference type="ChEBI" id="CHEBI:456216"/>
        <dbReference type="EC" id="6.3.2.4"/>
    </reaction>
</comment>
<evidence type="ECO:0000259" key="17">
    <source>
        <dbReference type="PROSITE" id="PS50975"/>
    </source>
</evidence>
<dbReference type="Gene3D" id="3.30.470.20">
    <property type="entry name" value="ATP-grasp fold, B domain"/>
    <property type="match status" value="1"/>
</dbReference>
<dbReference type="PANTHER" id="PTHR23132">
    <property type="entry name" value="D-ALANINE--D-ALANINE LIGASE"/>
    <property type="match status" value="1"/>
</dbReference>
<evidence type="ECO:0000256" key="7">
    <source>
        <dbReference type="ARBA" id="ARBA00022842"/>
    </source>
</evidence>
<dbReference type="EC" id="6.3.2.4" evidence="12"/>
<comment type="pathway">
    <text evidence="12">Cell wall biogenesis; peptidoglycan biosynthesis.</text>
</comment>
<keyword evidence="8 12" id="KW-0133">Cell shape</keyword>
<keyword evidence="10 15" id="KW-0464">Manganese</keyword>
<dbReference type="EMBL" id="CADCTB010000145">
    <property type="protein sequence ID" value="CAA9254061.1"/>
    <property type="molecule type" value="Genomic_DNA"/>
</dbReference>
<dbReference type="NCBIfam" id="TIGR01205">
    <property type="entry name" value="D_ala_D_alaTIGR"/>
    <property type="match status" value="1"/>
</dbReference>
<evidence type="ECO:0000256" key="13">
    <source>
        <dbReference type="PIRSR" id="PIRSR039102-1"/>
    </source>
</evidence>
<evidence type="ECO:0000256" key="10">
    <source>
        <dbReference type="ARBA" id="ARBA00023211"/>
    </source>
</evidence>
<feature type="active site" evidence="13">
    <location>
        <position position="300"/>
    </location>
</feature>
<evidence type="ECO:0000256" key="15">
    <source>
        <dbReference type="PIRSR" id="PIRSR039102-3"/>
    </source>
</evidence>
<dbReference type="Pfam" id="PF01820">
    <property type="entry name" value="Dala_Dala_lig_N"/>
    <property type="match status" value="2"/>
</dbReference>
<keyword evidence="11 12" id="KW-0961">Cell wall biogenesis/degradation</keyword>
<keyword evidence="4 15" id="KW-0479">Metal-binding</keyword>
<dbReference type="GO" id="GO:0071555">
    <property type="term" value="P:cell wall organization"/>
    <property type="evidence" value="ECO:0007669"/>
    <property type="project" value="UniProtKB-KW"/>
</dbReference>
<dbReference type="InterPro" id="IPR011095">
    <property type="entry name" value="Dala_Dala_lig_C"/>
</dbReference>
<evidence type="ECO:0000256" key="16">
    <source>
        <dbReference type="PROSITE-ProRule" id="PRU00409"/>
    </source>
</evidence>
<feature type="binding site" evidence="15">
    <location>
        <position position="289"/>
    </location>
    <ligand>
        <name>Mg(2+)</name>
        <dbReference type="ChEBI" id="CHEBI:18420"/>
        <label>1</label>
    </ligand>
</feature>
<dbReference type="Gene3D" id="3.40.50.20">
    <property type="match status" value="1"/>
</dbReference>
<keyword evidence="12" id="KW-0963">Cytoplasm</keyword>
<dbReference type="PIRSF" id="PIRSF039102">
    <property type="entry name" value="Ddl/VanB"/>
    <property type="match status" value="1"/>
</dbReference>
<comment type="function">
    <text evidence="12">Cell wall formation.</text>
</comment>
<feature type="binding site" evidence="14">
    <location>
        <begin position="157"/>
        <end position="159"/>
    </location>
    <ligand>
        <name>ATP</name>
        <dbReference type="ChEBI" id="CHEBI:30616"/>
    </ligand>
</feature>
<evidence type="ECO:0000256" key="11">
    <source>
        <dbReference type="ARBA" id="ARBA00023316"/>
    </source>
</evidence>
<dbReference type="InterPro" id="IPR000291">
    <property type="entry name" value="D-Ala_lig_Van_CS"/>
</dbReference>
<evidence type="ECO:0000256" key="2">
    <source>
        <dbReference type="ARBA" id="ARBA00010871"/>
    </source>
</evidence>
<feature type="binding site" evidence="14">
    <location>
        <position position="115"/>
    </location>
    <ligand>
        <name>ATP</name>
        <dbReference type="ChEBI" id="CHEBI:30616"/>
    </ligand>
</feature>
<dbReference type="NCBIfam" id="NF002528">
    <property type="entry name" value="PRK01966.1-4"/>
    <property type="match status" value="1"/>
</dbReference>
<proteinExistence type="inferred from homology"/>
<dbReference type="GO" id="GO:0008716">
    <property type="term" value="F:D-alanine-D-alanine ligase activity"/>
    <property type="evidence" value="ECO:0007669"/>
    <property type="project" value="UniProtKB-UniRule"/>
</dbReference>
<evidence type="ECO:0000256" key="6">
    <source>
        <dbReference type="ARBA" id="ARBA00022840"/>
    </source>
</evidence>
<dbReference type="HAMAP" id="MF_00047">
    <property type="entry name" value="Dala_Dala_lig"/>
    <property type="match status" value="1"/>
</dbReference>
<dbReference type="GO" id="GO:0009252">
    <property type="term" value="P:peptidoglycan biosynthetic process"/>
    <property type="evidence" value="ECO:0007669"/>
    <property type="project" value="UniProtKB-UniRule"/>
</dbReference>
<evidence type="ECO:0000256" key="8">
    <source>
        <dbReference type="ARBA" id="ARBA00022960"/>
    </source>
</evidence>
<comment type="cofactor">
    <cofactor evidence="15">
        <name>Mg(2+)</name>
        <dbReference type="ChEBI" id="CHEBI:18420"/>
    </cofactor>
    <cofactor evidence="15">
        <name>Mn(2+)</name>
        <dbReference type="ChEBI" id="CHEBI:29035"/>
    </cofactor>
    <text evidence="15">Binds 2 magnesium or manganese ions per subunit.</text>
</comment>
<dbReference type="GO" id="GO:0008360">
    <property type="term" value="P:regulation of cell shape"/>
    <property type="evidence" value="ECO:0007669"/>
    <property type="project" value="UniProtKB-KW"/>
</dbReference>
<name>A0A6J4IMP0_9ACTN</name>
<keyword evidence="9 12" id="KW-0573">Peptidoglycan synthesis</keyword>
<dbReference type="InterPro" id="IPR011761">
    <property type="entry name" value="ATP-grasp"/>
</dbReference>
<feature type="active site" evidence="13">
    <location>
        <position position="165"/>
    </location>
</feature>
<dbReference type="SUPFAM" id="SSF56059">
    <property type="entry name" value="Glutathione synthetase ATP-binding domain-like"/>
    <property type="match status" value="1"/>
</dbReference>
<dbReference type="InterPro" id="IPR005905">
    <property type="entry name" value="D_ala_D_ala"/>
</dbReference>
<dbReference type="PANTHER" id="PTHR23132:SF25">
    <property type="entry name" value="D-ALANINE--D-ALANINE LIGASE A"/>
    <property type="match status" value="1"/>
</dbReference>
<feature type="binding site" evidence="14">
    <location>
        <begin position="288"/>
        <end position="289"/>
    </location>
    <ligand>
        <name>ATP</name>
        <dbReference type="ChEBI" id="CHEBI:30616"/>
    </ligand>
</feature>
<evidence type="ECO:0000256" key="12">
    <source>
        <dbReference type="HAMAP-Rule" id="MF_00047"/>
    </source>
</evidence>
<dbReference type="FunFam" id="3.30.470.20:FF:000008">
    <property type="entry name" value="D-alanine--D-alanine ligase"/>
    <property type="match status" value="1"/>
</dbReference>
<feature type="binding site" evidence="14">
    <location>
        <begin position="195"/>
        <end position="202"/>
    </location>
    <ligand>
        <name>ATP</name>
        <dbReference type="ChEBI" id="CHEBI:30616"/>
    </ligand>
</feature>
<evidence type="ECO:0000256" key="1">
    <source>
        <dbReference type="ARBA" id="ARBA00001936"/>
    </source>
</evidence>
<evidence type="ECO:0000256" key="4">
    <source>
        <dbReference type="ARBA" id="ARBA00022723"/>
    </source>
</evidence>
<dbReference type="GO" id="GO:0005524">
    <property type="term" value="F:ATP binding"/>
    <property type="evidence" value="ECO:0007669"/>
    <property type="project" value="UniProtKB-UniRule"/>
</dbReference>
<keyword evidence="6 16" id="KW-0067">ATP-binding</keyword>
<dbReference type="GO" id="GO:0005829">
    <property type="term" value="C:cytosol"/>
    <property type="evidence" value="ECO:0007669"/>
    <property type="project" value="TreeGrafter"/>
</dbReference>
<protein>
    <recommendedName>
        <fullName evidence="12">D-alanine--D-alanine ligase</fullName>
        <ecNumber evidence="12">6.3.2.4</ecNumber>
    </recommendedName>
    <alternativeName>
        <fullName evidence="12">D-Ala-D-Ala ligase</fullName>
    </alternativeName>
    <alternativeName>
        <fullName evidence="12">D-alanylalanine synthetase</fullName>
    </alternativeName>
</protein>
<comment type="subcellular location">
    <subcellularLocation>
        <location evidence="12">Cytoplasm</location>
    </subcellularLocation>
</comment>
<dbReference type="PROSITE" id="PS50975">
    <property type="entry name" value="ATP_GRASP"/>
    <property type="match status" value="1"/>
</dbReference>
<evidence type="ECO:0000256" key="5">
    <source>
        <dbReference type="ARBA" id="ARBA00022741"/>
    </source>
</evidence>
<feature type="binding site" evidence="15">
    <location>
        <position position="291"/>
    </location>
    <ligand>
        <name>Mg(2+)</name>
        <dbReference type="ChEBI" id="CHEBI:18420"/>
        <label>2</label>
    </ligand>
</feature>
<dbReference type="PROSITE" id="PS00843">
    <property type="entry name" value="DALA_DALA_LIGASE_1"/>
    <property type="match status" value="1"/>
</dbReference>
<comment type="similarity">
    <text evidence="2 12">Belongs to the D-alanine--D-alanine ligase family.</text>
</comment>
<feature type="binding site" evidence="15">
    <location>
        <position position="275"/>
    </location>
    <ligand>
        <name>Mg(2+)</name>
        <dbReference type="ChEBI" id="CHEBI:18420"/>
        <label>1</label>
    </ligand>
</feature>
<evidence type="ECO:0000313" key="18">
    <source>
        <dbReference type="EMBL" id="CAA9254061.1"/>
    </source>
</evidence>
<dbReference type="Pfam" id="PF07478">
    <property type="entry name" value="Dala_Dala_lig_C"/>
    <property type="match status" value="1"/>
</dbReference>
<comment type="cofactor">
    <cofactor evidence="1">
        <name>Mn(2+)</name>
        <dbReference type="ChEBI" id="CHEBI:29035"/>
    </cofactor>
</comment>
<evidence type="ECO:0000256" key="9">
    <source>
        <dbReference type="ARBA" id="ARBA00022984"/>
    </source>
</evidence>
<dbReference type="SUPFAM" id="SSF52440">
    <property type="entry name" value="PreATP-grasp domain"/>
    <property type="match status" value="1"/>
</dbReference>
<reference evidence="18" key="1">
    <citation type="submission" date="2020-02" db="EMBL/GenBank/DDBJ databases">
        <authorList>
            <person name="Meier V. D."/>
        </authorList>
    </citation>
    <scope>NUCLEOTIDE SEQUENCE</scope>
    <source>
        <strain evidence="18">AVDCRST_MAG10</strain>
    </source>
</reference>
<dbReference type="InterPro" id="IPR011127">
    <property type="entry name" value="Dala_Dala_lig_N"/>
</dbReference>
<keyword evidence="7 15" id="KW-0460">Magnesium</keyword>
<evidence type="ECO:0000256" key="14">
    <source>
        <dbReference type="PIRSR" id="PIRSR039102-2"/>
    </source>
</evidence>
<evidence type="ECO:0000256" key="3">
    <source>
        <dbReference type="ARBA" id="ARBA00022598"/>
    </source>
</evidence>
<keyword evidence="3 12" id="KW-0436">Ligase</keyword>
<dbReference type="AlphaFoldDB" id="A0A6J4IMP0"/>
<dbReference type="InterPro" id="IPR016185">
    <property type="entry name" value="PreATP-grasp_dom_sf"/>
</dbReference>
<organism evidence="18">
    <name type="scientific">uncultured Acidimicrobiales bacterium</name>
    <dbReference type="NCBI Taxonomy" id="310071"/>
    <lineage>
        <taxon>Bacteria</taxon>
        <taxon>Bacillati</taxon>
        <taxon>Actinomycetota</taxon>
        <taxon>Acidimicrobiia</taxon>
        <taxon>Acidimicrobiales</taxon>
        <taxon>environmental samples</taxon>
    </lineage>
</organism>
<dbReference type="Gene3D" id="3.30.1490.20">
    <property type="entry name" value="ATP-grasp fold, A domain"/>
    <property type="match status" value="1"/>
</dbReference>
<dbReference type="UniPathway" id="UPA00219"/>
<feature type="active site" evidence="13">
    <location>
        <position position="13"/>
    </location>
</feature>
<keyword evidence="5 14" id="KW-0547">Nucleotide-binding</keyword>